<dbReference type="SMART" id="SM00342">
    <property type="entry name" value="HTH_ARAC"/>
    <property type="match status" value="1"/>
</dbReference>
<dbReference type="InterPro" id="IPR018060">
    <property type="entry name" value="HTH_AraC"/>
</dbReference>
<dbReference type="Gene3D" id="1.10.10.60">
    <property type="entry name" value="Homeodomain-like"/>
    <property type="match status" value="1"/>
</dbReference>
<evidence type="ECO:0000313" key="5">
    <source>
        <dbReference type="Proteomes" id="UP001595636"/>
    </source>
</evidence>
<dbReference type="InterPro" id="IPR052158">
    <property type="entry name" value="INH-QAR"/>
</dbReference>
<dbReference type="InterPro" id="IPR009057">
    <property type="entry name" value="Homeodomain-like_sf"/>
</dbReference>
<dbReference type="CDD" id="cd03137">
    <property type="entry name" value="GATase1_AraC_1"/>
    <property type="match status" value="1"/>
</dbReference>
<dbReference type="Proteomes" id="UP001595636">
    <property type="component" value="Unassembled WGS sequence"/>
</dbReference>
<dbReference type="EMBL" id="JBHRYH010000005">
    <property type="protein sequence ID" value="MFC3625041.1"/>
    <property type="molecule type" value="Genomic_DNA"/>
</dbReference>
<dbReference type="Pfam" id="PF12833">
    <property type="entry name" value="HTH_18"/>
    <property type="match status" value="1"/>
</dbReference>
<proteinExistence type="predicted"/>
<accession>A0ABV7TQ68</accession>
<evidence type="ECO:0000256" key="2">
    <source>
        <dbReference type="ARBA" id="ARBA00023163"/>
    </source>
</evidence>
<keyword evidence="5" id="KW-1185">Reference proteome</keyword>
<dbReference type="PANTHER" id="PTHR43130">
    <property type="entry name" value="ARAC-FAMILY TRANSCRIPTIONAL REGULATOR"/>
    <property type="match status" value="1"/>
</dbReference>
<comment type="caution">
    <text evidence="4">The sequence shown here is derived from an EMBL/GenBank/DDBJ whole genome shotgun (WGS) entry which is preliminary data.</text>
</comment>
<keyword evidence="2" id="KW-0804">Transcription</keyword>
<dbReference type="Gene3D" id="3.40.50.880">
    <property type="match status" value="1"/>
</dbReference>
<organism evidence="4 5">
    <name type="scientific">Vogesella amnigena</name>
    <dbReference type="NCBI Taxonomy" id="1507449"/>
    <lineage>
        <taxon>Bacteria</taxon>
        <taxon>Pseudomonadati</taxon>
        <taxon>Pseudomonadota</taxon>
        <taxon>Betaproteobacteria</taxon>
        <taxon>Neisseriales</taxon>
        <taxon>Chromobacteriaceae</taxon>
        <taxon>Vogesella</taxon>
    </lineage>
</organism>
<feature type="domain" description="HTH araC/xylS-type" evidence="3">
    <location>
        <begin position="214"/>
        <end position="310"/>
    </location>
</feature>
<gene>
    <name evidence="4" type="ORF">ACFOKJ_02640</name>
</gene>
<name>A0ABV7TQ68_9NEIS</name>
<evidence type="ECO:0000256" key="1">
    <source>
        <dbReference type="ARBA" id="ARBA00023015"/>
    </source>
</evidence>
<evidence type="ECO:0000313" key="4">
    <source>
        <dbReference type="EMBL" id="MFC3625041.1"/>
    </source>
</evidence>
<reference evidence="5" key="1">
    <citation type="journal article" date="2019" name="Int. J. Syst. Evol. Microbiol.">
        <title>The Global Catalogue of Microorganisms (GCM) 10K type strain sequencing project: providing services to taxonomists for standard genome sequencing and annotation.</title>
        <authorList>
            <consortium name="The Broad Institute Genomics Platform"/>
            <consortium name="The Broad Institute Genome Sequencing Center for Infectious Disease"/>
            <person name="Wu L."/>
            <person name="Ma J."/>
        </authorList>
    </citation>
    <scope>NUCLEOTIDE SEQUENCE [LARGE SCALE GENOMIC DNA]</scope>
    <source>
        <strain evidence="5">KCTC 42195</strain>
    </source>
</reference>
<dbReference type="InterPro" id="IPR029062">
    <property type="entry name" value="Class_I_gatase-like"/>
</dbReference>
<dbReference type="PROSITE" id="PS01124">
    <property type="entry name" value="HTH_ARAC_FAMILY_2"/>
    <property type="match status" value="1"/>
</dbReference>
<dbReference type="Pfam" id="PF01965">
    <property type="entry name" value="DJ-1_PfpI"/>
    <property type="match status" value="1"/>
</dbReference>
<protein>
    <submittedName>
        <fullName evidence="4">GlxA family transcriptional regulator</fullName>
    </submittedName>
</protein>
<dbReference type="SUPFAM" id="SSF46689">
    <property type="entry name" value="Homeodomain-like"/>
    <property type="match status" value="1"/>
</dbReference>
<dbReference type="InterPro" id="IPR002818">
    <property type="entry name" value="DJ-1/PfpI"/>
</dbReference>
<evidence type="ECO:0000259" key="3">
    <source>
        <dbReference type="PROSITE" id="PS01124"/>
    </source>
</evidence>
<dbReference type="RefSeq" id="WP_390276441.1">
    <property type="nucleotide sequence ID" value="NZ_JBHRYH010000005.1"/>
</dbReference>
<dbReference type="SUPFAM" id="SSF52317">
    <property type="entry name" value="Class I glutamine amidotransferase-like"/>
    <property type="match status" value="1"/>
</dbReference>
<dbReference type="PANTHER" id="PTHR43130:SF3">
    <property type="entry name" value="HTH-TYPE TRANSCRIPTIONAL REGULATOR RV1931C"/>
    <property type="match status" value="1"/>
</dbReference>
<sequence length="310" mass="33718">MDIWFLLTPRYLALDFVGPAEALRMAIDEGAPFRLRVAGPARECVSSLGLASLIDPLPEVLADGSLVVLCGTVDEDADYATPEAQQLVAWLRRHITPQVQLATICSGALLAGMAGLLDGRSCTTHHSIVGKLAAVAPAARVLDNRIFVEDGNIATSAGITTGMDLALALIERHAGADIAARVARRMVLYMRRSGDDPQLSPWLAYRNHLHPAVHRAQDLIAREPAQRWAVEELAGRVHLSPRHLTRLFREQAGVGIVEYQQRLRISLVRQLLQQGVSVERAAEGAGFGSARDMRRVWSKYLPGSPGRPAV</sequence>
<keyword evidence="1" id="KW-0805">Transcription regulation</keyword>